<keyword evidence="2 5" id="KW-0812">Transmembrane</keyword>
<gene>
    <name evidence="6" type="ORF">BWQ96_09051</name>
</gene>
<dbReference type="GO" id="GO:0016020">
    <property type="term" value="C:membrane"/>
    <property type="evidence" value="ECO:0007669"/>
    <property type="project" value="UniProtKB-SubCell"/>
</dbReference>
<dbReference type="Proteomes" id="UP000247409">
    <property type="component" value="Unassembled WGS sequence"/>
</dbReference>
<evidence type="ECO:0000256" key="5">
    <source>
        <dbReference type="SAM" id="Phobius"/>
    </source>
</evidence>
<protein>
    <submittedName>
        <fullName evidence="6">Zinc transporter 6, chloroplastic</fullName>
    </submittedName>
</protein>
<evidence type="ECO:0000256" key="3">
    <source>
        <dbReference type="ARBA" id="ARBA00022989"/>
    </source>
</evidence>
<keyword evidence="3 5" id="KW-1133">Transmembrane helix</keyword>
<dbReference type="InterPro" id="IPR003689">
    <property type="entry name" value="ZIP"/>
</dbReference>
<feature type="transmembrane region" description="Helical" evidence="5">
    <location>
        <begin position="188"/>
        <end position="209"/>
    </location>
</feature>
<evidence type="ECO:0000256" key="1">
    <source>
        <dbReference type="ARBA" id="ARBA00004141"/>
    </source>
</evidence>
<accession>A0A2V3IGN6</accession>
<organism evidence="6 7">
    <name type="scientific">Gracilariopsis chorda</name>
    <dbReference type="NCBI Taxonomy" id="448386"/>
    <lineage>
        <taxon>Eukaryota</taxon>
        <taxon>Rhodophyta</taxon>
        <taxon>Florideophyceae</taxon>
        <taxon>Rhodymeniophycidae</taxon>
        <taxon>Gracilariales</taxon>
        <taxon>Gracilariaceae</taxon>
        <taxon>Gracilariopsis</taxon>
    </lineage>
</organism>
<dbReference type="EMBL" id="NBIV01000226">
    <property type="protein sequence ID" value="PXF41237.1"/>
    <property type="molecule type" value="Genomic_DNA"/>
</dbReference>
<feature type="transmembrane region" description="Helical" evidence="5">
    <location>
        <begin position="215"/>
        <end position="241"/>
    </location>
</feature>
<dbReference type="GO" id="GO:0005385">
    <property type="term" value="F:zinc ion transmembrane transporter activity"/>
    <property type="evidence" value="ECO:0007669"/>
    <property type="project" value="TreeGrafter"/>
</dbReference>
<comment type="caution">
    <text evidence="6">The sequence shown here is derived from an EMBL/GenBank/DDBJ whole genome shotgun (WGS) entry which is preliminary data.</text>
</comment>
<feature type="transmembrane region" description="Helical" evidence="5">
    <location>
        <begin position="262"/>
        <end position="281"/>
    </location>
</feature>
<evidence type="ECO:0000256" key="2">
    <source>
        <dbReference type="ARBA" id="ARBA00022692"/>
    </source>
</evidence>
<evidence type="ECO:0000313" key="7">
    <source>
        <dbReference type="Proteomes" id="UP000247409"/>
    </source>
</evidence>
<keyword evidence="7" id="KW-1185">Reference proteome</keyword>
<dbReference type="STRING" id="448386.A0A2V3IGN6"/>
<evidence type="ECO:0000256" key="4">
    <source>
        <dbReference type="ARBA" id="ARBA00023136"/>
    </source>
</evidence>
<keyword evidence="4 5" id="KW-0472">Membrane</keyword>
<feature type="transmembrane region" description="Helical" evidence="5">
    <location>
        <begin position="6"/>
        <end position="30"/>
    </location>
</feature>
<feature type="transmembrane region" description="Helical" evidence="5">
    <location>
        <begin position="117"/>
        <end position="136"/>
    </location>
</feature>
<reference evidence="6 7" key="1">
    <citation type="journal article" date="2018" name="Mol. Biol. Evol.">
        <title>Analysis of the draft genome of the red seaweed Gracilariopsis chorda provides insights into genome size evolution in Rhodophyta.</title>
        <authorList>
            <person name="Lee J."/>
            <person name="Yang E.C."/>
            <person name="Graf L."/>
            <person name="Yang J.H."/>
            <person name="Qiu H."/>
            <person name="Zel Zion U."/>
            <person name="Chan C.X."/>
            <person name="Stephens T.G."/>
            <person name="Weber A.P.M."/>
            <person name="Boo G.H."/>
            <person name="Boo S.M."/>
            <person name="Kim K.M."/>
            <person name="Shin Y."/>
            <person name="Jung M."/>
            <person name="Lee S.J."/>
            <person name="Yim H.S."/>
            <person name="Lee J.H."/>
            <person name="Bhattacharya D."/>
            <person name="Yoon H.S."/>
        </authorList>
    </citation>
    <scope>NUCLEOTIDE SEQUENCE [LARGE SCALE GENOMIC DNA]</scope>
    <source>
        <strain evidence="6 7">SKKU-2015</strain>
        <tissue evidence="6">Whole body</tissue>
    </source>
</reference>
<evidence type="ECO:0000313" key="6">
    <source>
        <dbReference type="EMBL" id="PXF41237.1"/>
    </source>
</evidence>
<dbReference type="AlphaFoldDB" id="A0A2V3IGN6"/>
<dbReference type="PANTHER" id="PTHR11040:SF44">
    <property type="entry name" value="PROTEIN ZNTC-RELATED"/>
    <property type="match status" value="1"/>
</dbReference>
<sequence>MHAVNISTASLTVLCVFLLALFGSLAPVIYVTPACHARILRVGNAFAAGFLLSAALVHLLPSAIVALSKQLSTTYPLGGLLCLLGACSVYVLDVVARRIETCHKLIPVHAHNGHTHLHSPAVALVLAVSLSFHSLVEGVSLGVSLLDTTSFTALSIAILAHKLFAAVALGSALTVTADGDPVLQKRSVYMCVLFAAVTPVGAMGGVALLDVLSTSVYSVLLPAVNVLSSGVFLYVALVELLADQFRYVSLQDYSNLDPDDSLLCTAVFVAAAGVMSLLALWT</sequence>
<name>A0A2V3IGN6_9FLOR</name>
<proteinExistence type="predicted"/>
<dbReference type="Pfam" id="PF02535">
    <property type="entry name" value="Zip"/>
    <property type="match status" value="1"/>
</dbReference>
<dbReference type="PANTHER" id="PTHR11040">
    <property type="entry name" value="ZINC/IRON TRANSPORTER"/>
    <property type="match status" value="1"/>
</dbReference>
<feature type="transmembrane region" description="Helical" evidence="5">
    <location>
        <begin position="42"/>
        <end position="65"/>
    </location>
</feature>
<dbReference type="OrthoDB" id="448280at2759"/>
<feature type="transmembrane region" description="Helical" evidence="5">
    <location>
        <begin position="77"/>
        <end position="96"/>
    </location>
</feature>
<feature type="transmembrane region" description="Helical" evidence="5">
    <location>
        <begin position="156"/>
        <end position="176"/>
    </location>
</feature>
<comment type="subcellular location">
    <subcellularLocation>
        <location evidence="1">Membrane</location>
        <topology evidence="1">Multi-pass membrane protein</topology>
    </subcellularLocation>
</comment>